<feature type="region of interest" description="Disordered" evidence="2">
    <location>
        <begin position="225"/>
        <end position="248"/>
    </location>
</feature>
<dbReference type="InterPro" id="IPR000719">
    <property type="entry name" value="Prot_kinase_dom"/>
</dbReference>
<dbReference type="GO" id="GO:0004672">
    <property type="term" value="F:protein kinase activity"/>
    <property type="evidence" value="ECO:0007669"/>
    <property type="project" value="InterPro"/>
</dbReference>
<protein>
    <submittedName>
        <fullName evidence="4">Serine/threonine kinase 33</fullName>
    </submittedName>
</protein>
<feature type="compositionally biased region" description="Polar residues" evidence="2">
    <location>
        <begin position="272"/>
        <end position="298"/>
    </location>
</feature>
<dbReference type="GeneTree" id="ENSGT00940000159050"/>
<name>A0A8I5NNN3_PAPAN</name>
<dbReference type="AlphaFoldDB" id="A0A8I5NNN3"/>
<evidence type="ECO:0000313" key="4">
    <source>
        <dbReference type="Ensembl" id="ENSPANP00000052021.1"/>
    </source>
</evidence>
<feature type="compositionally biased region" description="Basic and acidic residues" evidence="2">
    <location>
        <begin position="236"/>
        <end position="248"/>
    </location>
</feature>
<keyword evidence="1" id="KW-0547">Nucleotide-binding</keyword>
<evidence type="ECO:0000259" key="3">
    <source>
        <dbReference type="PROSITE" id="PS50011"/>
    </source>
</evidence>
<dbReference type="GO" id="GO:0005524">
    <property type="term" value="F:ATP binding"/>
    <property type="evidence" value="ECO:0007669"/>
    <property type="project" value="UniProtKB-UniRule"/>
</dbReference>
<dbReference type="Pfam" id="PF00069">
    <property type="entry name" value="Pkinase"/>
    <property type="match status" value="1"/>
</dbReference>
<dbReference type="Gene3D" id="1.10.510.10">
    <property type="entry name" value="Transferase(Phosphotransferase) domain 1"/>
    <property type="match status" value="1"/>
</dbReference>
<evidence type="ECO:0000256" key="1">
    <source>
        <dbReference type="PROSITE-ProRule" id="PRU10141"/>
    </source>
</evidence>
<dbReference type="Proteomes" id="UP000028761">
    <property type="component" value="Chromosome 12"/>
</dbReference>
<dbReference type="Gene3D" id="3.30.200.20">
    <property type="entry name" value="Phosphorylase Kinase, domain 1"/>
    <property type="match status" value="1"/>
</dbReference>
<accession>A0A8I5NNN3</accession>
<feature type="domain" description="Protein kinase" evidence="3">
    <location>
        <begin position="1"/>
        <end position="204"/>
    </location>
</feature>
<dbReference type="PROSITE" id="PS50011">
    <property type="entry name" value="PROTEIN_KINASE_DOM"/>
    <property type="match status" value="1"/>
</dbReference>
<evidence type="ECO:0000256" key="2">
    <source>
        <dbReference type="SAM" id="MobiDB-lite"/>
    </source>
</evidence>
<reference evidence="4 5" key="1">
    <citation type="submission" date="2012-03" db="EMBL/GenBank/DDBJ databases">
        <title>Whole Genome Assembly of Papio anubis.</title>
        <authorList>
            <person name="Liu Y.L."/>
            <person name="Abraham K.A."/>
            <person name="Akbar H.A."/>
            <person name="Ali S.A."/>
            <person name="Anosike U.A."/>
            <person name="Aqrawi P.A."/>
            <person name="Arias F.A."/>
            <person name="Attaway T.A."/>
            <person name="Awwad R.A."/>
            <person name="Babu C.B."/>
            <person name="Bandaranaike D.B."/>
            <person name="Battles P.B."/>
            <person name="Bell A.B."/>
            <person name="Beltran B.B."/>
            <person name="Berhane-Mersha D.B."/>
            <person name="Bess C.B."/>
            <person name="Bickham C.B."/>
            <person name="Bolden T.B."/>
            <person name="Carter K.C."/>
            <person name="Chau D.C."/>
            <person name="Chavez A.C."/>
            <person name="Clerc-Blankenburg K.C."/>
            <person name="Coyle M.C."/>
            <person name="Dao M.D."/>
            <person name="Davila M.L.D."/>
            <person name="Davy-Carroll L.D."/>
            <person name="Denson S.D."/>
            <person name="Dinh H.D."/>
            <person name="Fernandez S.F."/>
            <person name="Fernando P.F."/>
            <person name="Forbes L.F."/>
            <person name="Francis C.F."/>
            <person name="Francisco L.F."/>
            <person name="Fu Q.F."/>
            <person name="Garcia-Iii R.G."/>
            <person name="Garrett T.G."/>
            <person name="Gross S.G."/>
            <person name="Gubbala S.G."/>
            <person name="Hirani K.H."/>
            <person name="Hogues M.H."/>
            <person name="Hollins B.H."/>
            <person name="Jackson L.J."/>
            <person name="Javaid M.J."/>
            <person name="Jhangiani S.J."/>
            <person name="Johnson A.J."/>
            <person name="Johnson B.J."/>
            <person name="Jones J.J."/>
            <person name="Joshi V.J."/>
            <person name="Kalu J.K."/>
            <person name="Khan N.K."/>
            <person name="Korchina V.K."/>
            <person name="Kovar C.K."/>
            <person name="Lago L.L."/>
            <person name="Lara F.L."/>
            <person name="Le T.-K.L."/>
            <person name="Lee S.L."/>
            <person name="Legall-Iii F.L."/>
            <person name="Lemon S.L."/>
            <person name="Liu J.L."/>
            <person name="Liu Y.-S.L."/>
            <person name="Liyanage D.L."/>
            <person name="Lopez J.L."/>
            <person name="Lorensuhewa L.L."/>
            <person name="Mata R.M."/>
            <person name="Mathew T.M."/>
            <person name="Mercado C.M."/>
            <person name="Mercado I.M."/>
            <person name="Morales K.M."/>
            <person name="Morgan M.M."/>
            <person name="Munidasa M.M."/>
            <person name="Ngo D.N."/>
            <person name="Nguyen L.N."/>
            <person name="Nguyen T.N."/>
            <person name="Nguyen N.N."/>
            <person name="Obregon M.O."/>
            <person name="Okwuonu G.O."/>
            <person name="Ongeri F.O."/>
            <person name="Onwere C.O."/>
            <person name="Osifeso I.O."/>
            <person name="Parra A.P."/>
            <person name="Patil S.P."/>
            <person name="Perez A.P."/>
            <person name="Perez Y.P."/>
            <person name="Pham C.P."/>
            <person name="Pu L.-L.P."/>
            <person name="Puazo M.P."/>
            <person name="Quiroz J.Q."/>
            <person name="Rouhana J.R."/>
            <person name="Ruiz M.R."/>
            <person name="Ruiz S.-J.R."/>
            <person name="Saada N.S."/>
            <person name="Santibanez J.S."/>
            <person name="Scheel M.S."/>
            <person name="Schneider B.S."/>
            <person name="Simmons D.S."/>
            <person name="Sisson I.S."/>
            <person name="Tang L.-Y.T."/>
            <person name="Thornton R.T."/>
            <person name="Tisius J.T."/>
            <person name="Toledanes G.T."/>
            <person name="Trejos Z.T."/>
            <person name="Usmani K.U."/>
            <person name="Varghese R.V."/>
            <person name="Vattathil S.V."/>
            <person name="Vee V.V."/>
            <person name="Walker D.W."/>
            <person name="Weissenberger G.W."/>
            <person name="White C.W."/>
            <person name="Williams A.W."/>
            <person name="Woodworth J.W."/>
            <person name="Wright R.W."/>
            <person name="Zhu Y.Z."/>
            <person name="Han Y.H."/>
            <person name="Newsham I.N."/>
            <person name="Nazareth L.N."/>
            <person name="Worley K.W."/>
            <person name="Muzny D.M."/>
            <person name="Rogers J.R."/>
            <person name="Gibbs R.G."/>
        </authorList>
    </citation>
    <scope>NUCLEOTIDE SEQUENCE [LARGE SCALE GENOMIC DNA]</scope>
</reference>
<gene>
    <name evidence="4" type="primary">STK33</name>
</gene>
<dbReference type="SUPFAM" id="SSF56112">
    <property type="entry name" value="Protein kinase-like (PK-like)"/>
    <property type="match status" value="1"/>
</dbReference>
<evidence type="ECO:0000313" key="5">
    <source>
        <dbReference type="Proteomes" id="UP000028761"/>
    </source>
</evidence>
<proteinExistence type="predicted"/>
<dbReference type="Ensembl" id="ENSPANT00000081036.1">
    <property type="protein sequence ID" value="ENSPANP00000052021.1"/>
    <property type="gene ID" value="ENSPANG00000019480.3"/>
</dbReference>
<reference evidence="4" key="2">
    <citation type="submission" date="2025-08" db="UniProtKB">
        <authorList>
            <consortium name="Ensembl"/>
        </authorList>
    </citation>
    <scope>IDENTIFICATION</scope>
</reference>
<sequence length="337" mass="38099">MATRSKIGSVNKEIYTFGRILGKGSFGMVIEATDKETETKWAIKKVNKEKAGSSAVKLLEREVNILKSVKHEHIIHLEQVFETPKVTDFGLAVKKQSRSEAMLQATCGTPIYMAPEVINAHDYSQQCDIWSIGVIMYMLFCGEPPFLASSEEKLFELIRKGELHFENPVWNSISDCAKSVLKQLMKVDPAHRITAKELLDNQWLTGNKLSSVRPTNVLEMMKEWKNNPESDEENTTEEKSNPSTEEKLKSYQLWGNVRDANYTSDDEEEKQSTAYEKQVPATSKDNYDTCSSSFTSNKLLPAEIKGEMEKTPVTPSQGRATKYPAKSRALSRTKKKL</sequence>
<keyword evidence="5" id="KW-1185">Reference proteome</keyword>
<dbReference type="InterPro" id="IPR017441">
    <property type="entry name" value="Protein_kinase_ATP_BS"/>
</dbReference>
<dbReference type="InterPro" id="IPR001245">
    <property type="entry name" value="Ser-Thr/Tyr_kinase_cat_dom"/>
</dbReference>
<dbReference type="Pfam" id="PF07714">
    <property type="entry name" value="PK_Tyr_Ser-Thr"/>
    <property type="match status" value="1"/>
</dbReference>
<dbReference type="InterPro" id="IPR011009">
    <property type="entry name" value="Kinase-like_dom_sf"/>
</dbReference>
<keyword evidence="1" id="KW-0067">ATP-binding</keyword>
<feature type="binding site" evidence="1">
    <location>
        <position position="45"/>
    </location>
    <ligand>
        <name>ATP</name>
        <dbReference type="ChEBI" id="CHEBI:30616"/>
    </ligand>
</feature>
<organism evidence="4 5">
    <name type="scientific">Papio anubis</name>
    <name type="common">Olive baboon</name>
    <dbReference type="NCBI Taxonomy" id="9555"/>
    <lineage>
        <taxon>Eukaryota</taxon>
        <taxon>Metazoa</taxon>
        <taxon>Chordata</taxon>
        <taxon>Craniata</taxon>
        <taxon>Vertebrata</taxon>
        <taxon>Euteleostomi</taxon>
        <taxon>Mammalia</taxon>
        <taxon>Eutheria</taxon>
        <taxon>Euarchontoglires</taxon>
        <taxon>Primates</taxon>
        <taxon>Haplorrhini</taxon>
        <taxon>Catarrhini</taxon>
        <taxon>Cercopithecidae</taxon>
        <taxon>Cercopithecinae</taxon>
        <taxon>Papio</taxon>
    </lineage>
</organism>
<reference evidence="4" key="3">
    <citation type="submission" date="2025-09" db="UniProtKB">
        <authorList>
            <consortium name="Ensembl"/>
        </authorList>
    </citation>
    <scope>IDENTIFICATION</scope>
</reference>
<feature type="region of interest" description="Disordered" evidence="2">
    <location>
        <begin position="262"/>
        <end position="337"/>
    </location>
</feature>
<dbReference type="PANTHER" id="PTHR24347">
    <property type="entry name" value="SERINE/THREONINE-PROTEIN KINASE"/>
    <property type="match status" value="1"/>
</dbReference>
<dbReference type="PROSITE" id="PS00107">
    <property type="entry name" value="PROTEIN_KINASE_ATP"/>
    <property type="match status" value="1"/>
</dbReference>